<dbReference type="Gene3D" id="1.20.120.330">
    <property type="entry name" value="Nucleotidyltransferases domain 2"/>
    <property type="match status" value="2"/>
</dbReference>
<dbReference type="GO" id="GO:0000820">
    <property type="term" value="P:regulation of glutamine family amino acid metabolic process"/>
    <property type="evidence" value="ECO:0007669"/>
    <property type="project" value="UniProtKB-UniRule"/>
</dbReference>
<evidence type="ECO:0000256" key="7">
    <source>
        <dbReference type="HAMAP-Rule" id="MF_00802"/>
    </source>
</evidence>
<dbReference type="Proteomes" id="UP000305675">
    <property type="component" value="Unassembled WGS sequence"/>
</dbReference>
<keyword evidence="6 7" id="KW-0511">Multifunctional enzyme</keyword>
<comment type="catalytic activity">
    <reaction evidence="7">
        <text>[glutamine synthetase]-O(4)-(5'-adenylyl)-L-tyrosine + phosphate = [glutamine synthetase]-L-tyrosine + ADP</text>
        <dbReference type="Rhea" id="RHEA:43716"/>
        <dbReference type="Rhea" id="RHEA-COMP:10660"/>
        <dbReference type="Rhea" id="RHEA-COMP:10661"/>
        <dbReference type="ChEBI" id="CHEBI:43474"/>
        <dbReference type="ChEBI" id="CHEBI:46858"/>
        <dbReference type="ChEBI" id="CHEBI:83624"/>
        <dbReference type="ChEBI" id="CHEBI:456216"/>
        <dbReference type="EC" id="2.7.7.89"/>
    </reaction>
</comment>
<dbReference type="AlphaFoldDB" id="A0A4U1BQQ8"/>
<dbReference type="FunFam" id="1.20.120.330:FF:000005">
    <property type="entry name" value="Bifunctional glutamine synthetase adenylyltransferase/adenylyl-removing enzyme"/>
    <property type="match status" value="1"/>
</dbReference>
<keyword evidence="2 7" id="KW-0548">Nucleotidyltransferase</keyword>
<dbReference type="InterPro" id="IPR013546">
    <property type="entry name" value="PII_UdlTrfase/GS_AdlTrfase"/>
</dbReference>
<comment type="similarity">
    <text evidence="7">Belongs to the GlnE family.</text>
</comment>
<dbReference type="FunFam" id="3.30.460.10:FF:000009">
    <property type="entry name" value="Bifunctional glutamine synthetase adenylyltransferase/adenylyl-removing enzyme"/>
    <property type="match status" value="1"/>
</dbReference>
<dbReference type="CDD" id="cd05401">
    <property type="entry name" value="NT_GlnE_GlnD_like"/>
    <property type="match status" value="2"/>
</dbReference>
<feature type="region of interest" description="Adenylyl removase" evidence="7">
    <location>
        <begin position="1"/>
        <end position="446"/>
    </location>
</feature>
<evidence type="ECO:0000256" key="6">
    <source>
        <dbReference type="ARBA" id="ARBA00023268"/>
    </source>
</evidence>
<feature type="domain" description="Glutamate-ammonia ligase adenylyltransferase repeated" evidence="8">
    <location>
        <begin position="39"/>
        <end position="275"/>
    </location>
</feature>
<dbReference type="SUPFAM" id="SSF81593">
    <property type="entry name" value="Nucleotidyltransferase substrate binding subunit/domain"/>
    <property type="match status" value="2"/>
</dbReference>
<keyword evidence="1 7" id="KW-0808">Transferase</keyword>
<keyword evidence="11" id="KW-1185">Reference proteome</keyword>
<feature type="region of interest" description="Adenylyl transferase" evidence="7">
    <location>
        <begin position="456"/>
        <end position="947"/>
    </location>
</feature>
<comment type="function">
    <text evidence="7">Involved in the regulation of glutamine synthetase GlnA, a key enzyme in the process to assimilate ammonia. When cellular nitrogen levels are high, the C-terminal adenylyl transferase (AT) inactivates GlnA by covalent transfer of an adenylyl group from ATP to specific tyrosine residue of GlnA, thus reducing its activity. Conversely, when nitrogen levels are low, the N-terminal adenylyl removase (AR) activates GlnA by removing the adenylyl group by phosphorolysis, increasing its activity. The regulatory region of GlnE binds the signal transduction protein PII (GlnB) which indicates the nitrogen status of the cell.</text>
</comment>
<keyword evidence="5 7" id="KW-0460">Magnesium</keyword>
<reference evidence="10 11" key="1">
    <citation type="submission" date="2019-04" db="EMBL/GenBank/DDBJ databases">
        <authorList>
            <person name="Hwang J.C."/>
        </authorList>
    </citation>
    <scope>NUCLEOTIDE SEQUENCE [LARGE SCALE GENOMIC DNA]</scope>
    <source>
        <strain evidence="10 11">IMCC35002</strain>
    </source>
</reference>
<dbReference type="Pfam" id="PF03710">
    <property type="entry name" value="GlnE"/>
    <property type="match status" value="2"/>
</dbReference>
<feature type="domain" description="Glutamate-ammonia ligase adenylyltransferase repeated" evidence="8">
    <location>
        <begin position="552"/>
        <end position="801"/>
    </location>
</feature>
<proteinExistence type="inferred from homology"/>
<dbReference type="InterPro" id="IPR043519">
    <property type="entry name" value="NT_sf"/>
</dbReference>
<dbReference type="EMBL" id="SWCJ01000003">
    <property type="protein sequence ID" value="TKB56756.1"/>
    <property type="molecule type" value="Genomic_DNA"/>
</dbReference>
<feature type="domain" description="PII-uridylyltransferase/Glutamine-synthetase adenylyltransferase" evidence="9">
    <location>
        <begin position="816"/>
        <end position="912"/>
    </location>
</feature>
<organism evidence="10 11">
    <name type="scientific">Ferrimonas aestuarii</name>
    <dbReference type="NCBI Taxonomy" id="2569539"/>
    <lineage>
        <taxon>Bacteria</taxon>
        <taxon>Pseudomonadati</taxon>
        <taxon>Pseudomonadota</taxon>
        <taxon>Gammaproteobacteria</taxon>
        <taxon>Alteromonadales</taxon>
        <taxon>Ferrimonadaceae</taxon>
        <taxon>Ferrimonas</taxon>
    </lineage>
</organism>
<dbReference type="EC" id="2.7.7.42" evidence="7"/>
<sequence>MSLPFAFDNLPASLGLRATELLQQRMDSEPYPLTDTQQQQLLLLLGCSDFIGHRLKWDANWLAQVLEQLEQHLRHPAYQQTLQQLLSECDTELDAKRVLRQFRHQQMWVIAARDILGKAPLEESLAHLSNLAEAMIVACRQWLRDFLAPKYGLPRNKEGVEQPLLILGMGKLGGGELNFSSDIDLIFTYPEHGYTDGDRQLDNQQYFIRLGQKLIGLLADVDANGFCYRVDMRLRPFGEAGPLAVSFDSMEDYYQEQGREWERYAMVKARLMGRSDYDDALYQLLRPFIYRRYLDFSAIDALRRMKGLIESQLRRRALSNNIKLGRGGIREVEFVVQTHQLIRGGRHPAIRRQSLMPVLAELKRSNHFTGREHHSLLEGYRFLRRLENLLQALNDQQTQTLPDGSEDQARLALMMGFSHFDELSKTLTSYMDGIHEVFKNTIGTAEEEDQDLGELPALWQHPMPEMESILKAQGLSTELAEPISHLKNEFGRRSIGPRGRDTLDKLMPRLLQELAGQRNAKLVFERVASVVATILTRTTYLELLQENPAARQQLVRLCAASPWIAQQLAQYPILLDELIDPMQLYQVLPEDGYAAGLREFLMRIPEEDLEQQMEALRQFKQISQLHIAAADVTGVLPVMKVSDHLSWLAEAIIEQVVALAWQQLTLRHGRPSGMTENMGFAVVAYGKLGGLELGYGSDLDLVFLHRADSGVTDGDKSIDNSHFYLKLAQRVLHLFSTRTLSGILYEVDMRLRPSGSSGLLVSHIDRYQEYQQGEAWTWEHQALSRARMVYGEPEMVKRFNRIRREVLAKPRQADTLKQEVSDMRQKMRDHLDKSSDTQFDLKQGHGGMTDIEFITQYLVLAHGHQHAALLKWSDNVRIIEQLLAVGLLTAEQADLLVSTYIDIRDNSHRLVLADRSTVIEAQYRPPACESIALLWQQIFDKDHRKGE</sequence>
<dbReference type="GO" id="GO:0000287">
    <property type="term" value="F:magnesium ion binding"/>
    <property type="evidence" value="ECO:0007669"/>
    <property type="project" value="UniProtKB-UniRule"/>
</dbReference>
<dbReference type="Gene3D" id="1.10.4050.10">
    <property type="entry name" value="Glutamine synthase adenylyltransferase GlnE"/>
    <property type="match status" value="1"/>
</dbReference>
<dbReference type="PANTHER" id="PTHR30621:SF0">
    <property type="entry name" value="BIFUNCTIONAL GLUTAMINE SYNTHETASE ADENYLYLTRANSFERASE_ADENYLYL-REMOVING ENZYME"/>
    <property type="match status" value="1"/>
</dbReference>
<dbReference type="EC" id="2.7.7.89" evidence="7"/>
<evidence type="ECO:0000256" key="1">
    <source>
        <dbReference type="ARBA" id="ARBA00022679"/>
    </source>
</evidence>
<evidence type="ECO:0000313" key="10">
    <source>
        <dbReference type="EMBL" id="TKB56756.1"/>
    </source>
</evidence>
<comment type="cofactor">
    <cofactor evidence="7">
        <name>Mg(2+)</name>
        <dbReference type="ChEBI" id="CHEBI:18420"/>
    </cofactor>
</comment>
<accession>A0A4U1BQQ8</accession>
<evidence type="ECO:0000259" key="9">
    <source>
        <dbReference type="Pfam" id="PF08335"/>
    </source>
</evidence>
<dbReference type="GO" id="GO:0047388">
    <property type="term" value="F:[glutamine synthetase]-adenylyl-L-tyrosine phosphorylase activity"/>
    <property type="evidence" value="ECO:0007669"/>
    <property type="project" value="UniProtKB-EC"/>
</dbReference>
<dbReference type="InterPro" id="IPR023057">
    <property type="entry name" value="GlnE"/>
</dbReference>
<comment type="caution">
    <text evidence="10">The sequence shown here is derived from an EMBL/GenBank/DDBJ whole genome shotgun (WGS) entry which is preliminary data.</text>
</comment>
<dbReference type="HAMAP" id="MF_00802">
    <property type="entry name" value="GlnE"/>
    <property type="match status" value="1"/>
</dbReference>
<dbReference type="OrthoDB" id="9759366at2"/>
<dbReference type="RefSeq" id="WP_136862560.1">
    <property type="nucleotide sequence ID" value="NZ_SWCJ01000003.1"/>
</dbReference>
<dbReference type="GO" id="GO:0005524">
    <property type="term" value="F:ATP binding"/>
    <property type="evidence" value="ECO:0007669"/>
    <property type="project" value="UniProtKB-UniRule"/>
</dbReference>
<gene>
    <name evidence="7 10" type="primary">glnE</name>
    <name evidence="10" type="ORF">FCL42_06390</name>
</gene>
<dbReference type="InterPro" id="IPR005190">
    <property type="entry name" value="GlnE_rpt_dom"/>
</dbReference>
<dbReference type="NCBIfam" id="NF008292">
    <property type="entry name" value="PRK11072.1"/>
    <property type="match status" value="1"/>
</dbReference>
<evidence type="ECO:0000259" key="8">
    <source>
        <dbReference type="Pfam" id="PF03710"/>
    </source>
</evidence>
<dbReference type="SUPFAM" id="SSF81301">
    <property type="entry name" value="Nucleotidyltransferase"/>
    <property type="match status" value="2"/>
</dbReference>
<feature type="domain" description="PII-uridylyltransferase/Glutamine-synthetase adenylyltransferase" evidence="9">
    <location>
        <begin position="304"/>
        <end position="440"/>
    </location>
</feature>
<evidence type="ECO:0000256" key="2">
    <source>
        <dbReference type="ARBA" id="ARBA00022695"/>
    </source>
</evidence>
<dbReference type="Gene3D" id="3.30.460.10">
    <property type="entry name" value="Beta Polymerase, domain 2"/>
    <property type="match status" value="2"/>
</dbReference>
<dbReference type="Pfam" id="PF08335">
    <property type="entry name" value="GlnD_UR_UTase"/>
    <property type="match status" value="2"/>
</dbReference>
<evidence type="ECO:0000256" key="4">
    <source>
        <dbReference type="ARBA" id="ARBA00022840"/>
    </source>
</evidence>
<dbReference type="GO" id="GO:0008882">
    <property type="term" value="F:[glutamate-ammonia-ligase] adenylyltransferase activity"/>
    <property type="evidence" value="ECO:0007669"/>
    <property type="project" value="UniProtKB-UniRule"/>
</dbReference>
<protein>
    <recommendedName>
        <fullName evidence="7">Bifunctional glutamine synthetase adenylyltransferase/adenylyl-removing enzyme</fullName>
    </recommendedName>
    <alternativeName>
        <fullName evidence="7">ATP:glutamine synthetase adenylyltransferase</fullName>
    </alternativeName>
    <alternativeName>
        <fullName evidence="7">ATase</fullName>
    </alternativeName>
    <domain>
        <recommendedName>
            <fullName evidence="7">Glutamine synthetase adenylyl-L-tyrosine phosphorylase</fullName>
            <ecNumber evidence="7">2.7.7.89</ecNumber>
        </recommendedName>
        <alternativeName>
            <fullName evidence="7">Adenylyl removase</fullName>
            <shortName evidence="7">AR</shortName>
            <shortName evidence="7">AT-N</shortName>
        </alternativeName>
    </domain>
    <domain>
        <recommendedName>
            <fullName evidence="7">Glutamine synthetase adenylyl transferase</fullName>
            <ecNumber evidence="7">2.7.7.42</ecNumber>
        </recommendedName>
        <alternativeName>
            <fullName evidence="7">Adenylyl transferase</fullName>
            <shortName evidence="7">AT</shortName>
            <shortName evidence="7">AT-C</shortName>
        </alternativeName>
    </domain>
</protein>
<comment type="catalytic activity">
    <reaction evidence="7">
        <text>[glutamine synthetase]-L-tyrosine + ATP = [glutamine synthetase]-O(4)-(5'-adenylyl)-L-tyrosine + diphosphate</text>
        <dbReference type="Rhea" id="RHEA:18589"/>
        <dbReference type="Rhea" id="RHEA-COMP:10660"/>
        <dbReference type="Rhea" id="RHEA-COMP:10661"/>
        <dbReference type="ChEBI" id="CHEBI:30616"/>
        <dbReference type="ChEBI" id="CHEBI:33019"/>
        <dbReference type="ChEBI" id="CHEBI:46858"/>
        <dbReference type="ChEBI" id="CHEBI:83624"/>
        <dbReference type="EC" id="2.7.7.42"/>
    </reaction>
</comment>
<name>A0A4U1BQQ8_9GAMM</name>
<evidence type="ECO:0000313" key="11">
    <source>
        <dbReference type="Proteomes" id="UP000305675"/>
    </source>
</evidence>
<keyword evidence="4 7" id="KW-0067">ATP-binding</keyword>
<evidence type="ECO:0000256" key="5">
    <source>
        <dbReference type="ARBA" id="ARBA00022842"/>
    </source>
</evidence>
<dbReference type="PANTHER" id="PTHR30621">
    <property type="entry name" value="GLUTAMINE SYNTHETASE ADENYLYLTRANSFERASE"/>
    <property type="match status" value="1"/>
</dbReference>
<dbReference type="Gene3D" id="1.20.120.1510">
    <property type="match status" value="1"/>
</dbReference>
<dbReference type="GO" id="GO:0005829">
    <property type="term" value="C:cytosol"/>
    <property type="evidence" value="ECO:0007669"/>
    <property type="project" value="TreeGrafter"/>
</dbReference>
<keyword evidence="3 7" id="KW-0547">Nucleotide-binding</keyword>
<dbReference type="GO" id="GO:0016874">
    <property type="term" value="F:ligase activity"/>
    <property type="evidence" value="ECO:0007669"/>
    <property type="project" value="UniProtKB-KW"/>
</dbReference>
<keyword evidence="10" id="KW-0436">Ligase</keyword>
<evidence type="ECO:0000256" key="3">
    <source>
        <dbReference type="ARBA" id="ARBA00022741"/>
    </source>
</evidence>